<keyword evidence="3" id="KW-1185">Reference proteome</keyword>
<dbReference type="Proteomes" id="UP000228934">
    <property type="component" value="Unassembled WGS sequence"/>
</dbReference>
<feature type="non-terminal residue" evidence="2">
    <location>
        <position position="55"/>
    </location>
</feature>
<protein>
    <recommendedName>
        <fullName evidence="1">SDA1 C-terminal domain-containing protein</fullName>
    </recommendedName>
</protein>
<evidence type="ECO:0000259" key="1">
    <source>
        <dbReference type="Pfam" id="PF21638"/>
    </source>
</evidence>
<dbReference type="EMBL" id="KV941100">
    <property type="protein sequence ID" value="PIO26883.1"/>
    <property type="molecule type" value="Genomic_DNA"/>
</dbReference>
<feature type="domain" description="SDA1 C-terminal" evidence="1">
    <location>
        <begin position="6"/>
        <end position="51"/>
    </location>
</feature>
<dbReference type="AlphaFoldDB" id="A0A2G9RI49"/>
<gene>
    <name evidence="2" type="ORF">AB205_0023060</name>
</gene>
<accession>A0A2G9RI49</accession>
<dbReference type="InterPro" id="IPR048292">
    <property type="entry name" value="SDA1_C"/>
</dbReference>
<organism evidence="2 3">
    <name type="scientific">Aquarana catesbeiana</name>
    <name type="common">American bullfrog</name>
    <name type="synonym">Rana catesbeiana</name>
    <dbReference type="NCBI Taxonomy" id="8400"/>
    <lineage>
        <taxon>Eukaryota</taxon>
        <taxon>Metazoa</taxon>
        <taxon>Chordata</taxon>
        <taxon>Craniata</taxon>
        <taxon>Vertebrata</taxon>
        <taxon>Euteleostomi</taxon>
        <taxon>Amphibia</taxon>
        <taxon>Batrachia</taxon>
        <taxon>Anura</taxon>
        <taxon>Neobatrachia</taxon>
        <taxon>Ranoidea</taxon>
        <taxon>Ranidae</taxon>
        <taxon>Aquarana</taxon>
    </lineage>
</organism>
<sequence>MNPHASTTNKEKKKNKSFMMMRYSQNIRSKNKRSFRDKQIALRDALLKKRKRLMK</sequence>
<evidence type="ECO:0000313" key="2">
    <source>
        <dbReference type="EMBL" id="PIO26883.1"/>
    </source>
</evidence>
<reference evidence="3" key="1">
    <citation type="journal article" date="2017" name="Nat. Commun.">
        <title>The North American bullfrog draft genome provides insight into hormonal regulation of long noncoding RNA.</title>
        <authorList>
            <person name="Hammond S.A."/>
            <person name="Warren R.L."/>
            <person name="Vandervalk B.P."/>
            <person name="Kucuk E."/>
            <person name="Khan H."/>
            <person name="Gibb E.A."/>
            <person name="Pandoh P."/>
            <person name="Kirk H."/>
            <person name="Zhao Y."/>
            <person name="Jones M."/>
            <person name="Mungall A.J."/>
            <person name="Coope R."/>
            <person name="Pleasance S."/>
            <person name="Moore R.A."/>
            <person name="Holt R.A."/>
            <person name="Round J.M."/>
            <person name="Ohora S."/>
            <person name="Walle B.V."/>
            <person name="Veldhoen N."/>
            <person name="Helbing C.C."/>
            <person name="Birol I."/>
        </authorList>
    </citation>
    <scope>NUCLEOTIDE SEQUENCE [LARGE SCALE GENOMIC DNA]</scope>
</reference>
<evidence type="ECO:0000313" key="3">
    <source>
        <dbReference type="Proteomes" id="UP000228934"/>
    </source>
</evidence>
<name>A0A2G9RI49_AQUCT</name>
<dbReference type="Pfam" id="PF21638">
    <property type="entry name" value="SDA1_C"/>
    <property type="match status" value="1"/>
</dbReference>
<proteinExistence type="predicted"/>